<sequence length="354" mass="39312">MKRPLLLTLSVSCLLAFRRHPSADGFVVATTTKTTTTTTTTGSGTILYSSRRFATILKDTPLSPQQQQQQQQQCFRKERTIRLPKSGREVTLISRTLPIDSNLLQNITVWEWKNPSEVVNAYWDAQTHQMTTMTASSSAFTSKDPSSNAPSLLDPFGLMTWPGSVKAAQELCRHIDAVQGRHVVVLGAGVGVETQAASILGAKQVISTDIHPTTLQQLQVGIDQEPRIPSDVVQTQILDLFAIDHQPLPTPCDLLVAADVLYNEQLAKQICRRCAEAYRRNPKIQLLITDSQRFVPTFIEDLNTALEAVAVAEGRNFEKVDWHVETMEGFTGSGVMIDDDQMYNVKVQHVWIGL</sequence>
<protein>
    <submittedName>
        <fullName evidence="2">Lysine methyltransferase</fullName>
    </submittedName>
</protein>
<keyword evidence="2" id="KW-0489">Methyltransferase</keyword>
<dbReference type="Pfam" id="PF10294">
    <property type="entry name" value="Methyltransf_16"/>
    <property type="match status" value="1"/>
</dbReference>
<feature type="chain" id="PRO_5039926000" evidence="1">
    <location>
        <begin position="26"/>
        <end position="354"/>
    </location>
</feature>
<organism evidence="2 3">
    <name type="scientific">Nitzschia inconspicua</name>
    <dbReference type="NCBI Taxonomy" id="303405"/>
    <lineage>
        <taxon>Eukaryota</taxon>
        <taxon>Sar</taxon>
        <taxon>Stramenopiles</taxon>
        <taxon>Ochrophyta</taxon>
        <taxon>Bacillariophyta</taxon>
        <taxon>Bacillariophyceae</taxon>
        <taxon>Bacillariophycidae</taxon>
        <taxon>Bacillariales</taxon>
        <taxon>Bacillariaceae</taxon>
        <taxon>Nitzschia</taxon>
    </lineage>
</organism>
<dbReference type="InterPro" id="IPR019410">
    <property type="entry name" value="Methyltransf_16"/>
</dbReference>
<dbReference type="OrthoDB" id="413520at2759"/>
<comment type="caution">
    <text evidence="2">The sequence shown here is derived from an EMBL/GenBank/DDBJ whole genome shotgun (WGS) entry which is preliminary data.</text>
</comment>
<proteinExistence type="predicted"/>
<name>A0A9K3LII0_9STRA</name>
<dbReference type="PANTHER" id="PTHR14614">
    <property type="entry name" value="HEPATOCELLULAR CARCINOMA-ASSOCIATED ANTIGEN"/>
    <property type="match status" value="1"/>
</dbReference>
<accession>A0A9K3LII0</accession>
<keyword evidence="2" id="KW-0808">Transferase</keyword>
<evidence type="ECO:0000256" key="1">
    <source>
        <dbReference type="SAM" id="SignalP"/>
    </source>
</evidence>
<gene>
    <name evidence="2" type="ORF">IV203_026022</name>
</gene>
<dbReference type="Proteomes" id="UP000693970">
    <property type="component" value="Unassembled WGS sequence"/>
</dbReference>
<keyword evidence="1" id="KW-0732">Signal</keyword>
<dbReference type="AlphaFoldDB" id="A0A9K3LII0"/>
<dbReference type="GO" id="GO:0008168">
    <property type="term" value="F:methyltransferase activity"/>
    <property type="evidence" value="ECO:0007669"/>
    <property type="project" value="UniProtKB-KW"/>
</dbReference>
<reference evidence="2" key="2">
    <citation type="submission" date="2021-04" db="EMBL/GenBank/DDBJ databases">
        <authorList>
            <person name="Podell S."/>
        </authorList>
    </citation>
    <scope>NUCLEOTIDE SEQUENCE</scope>
    <source>
        <strain evidence="2">Hildebrandi</strain>
    </source>
</reference>
<dbReference type="GO" id="GO:0032259">
    <property type="term" value="P:methylation"/>
    <property type="evidence" value="ECO:0007669"/>
    <property type="project" value="UniProtKB-KW"/>
</dbReference>
<dbReference type="EMBL" id="JAGRRH010000010">
    <property type="protein sequence ID" value="KAG7362662.1"/>
    <property type="molecule type" value="Genomic_DNA"/>
</dbReference>
<evidence type="ECO:0000313" key="2">
    <source>
        <dbReference type="EMBL" id="KAG7362662.1"/>
    </source>
</evidence>
<keyword evidence="3" id="KW-1185">Reference proteome</keyword>
<reference evidence="2" key="1">
    <citation type="journal article" date="2021" name="Sci. Rep.">
        <title>Diploid genomic architecture of Nitzschia inconspicua, an elite biomass production diatom.</title>
        <authorList>
            <person name="Oliver A."/>
            <person name="Podell S."/>
            <person name="Pinowska A."/>
            <person name="Traller J.C."/>
            <person name="Smith S.R."/>
            <person name="McClure R."/>
            <person name="Beliaev A."/>
            <person name="Bohutskyi P."/>
            <person name="Hill E.A."/>
            <person name="Rabines A."/>
            <person name="Zheng H."/>
            <person name="Allen L.Z."/>
            <person name="Kuo A."/>
            <person name="Grigoriev I.V."/>
            <person name="Allen A.E."/>
            <person name="Hazlebeck D."/>
            <person name="Allen E.E."/>
        </authorList>
    </citation>
    <scope>NUCLEOTIDE SEQUENCE</scope>
    <source>
        <strain evidence="2">Hildebrandi</strain>
    </source>
</reference>
<evidence type="ECO:0000313" key="3">
    <source>
        <dbReference type="Proteomes" id="UP000693970"/>
    </source>
</evidence>
<feature type="signal peptide" evidence="1">
    <location>
        <begin position="1"/>
        <end position="25"/>
    </location>
</feature>